<keyword evidence="2" id="KW-1185">Reference proteome</keyword>
<protein>
    <recommendedName>
        <fullName evidence="3">Glycine zipper</fullName>
    </recommendedName>
</protein>
<proteinExistence type="predicted"/>
<evidence type="ECO:0000313" key="2">
    <source>
        <dbReference type="Proteomes" id="UP000186141"/>
    </source>
</evidence>
<dbReference type="AlphaFoldDB" id="A0A1N7LYI5"/>
<name>A0A1N7LYI5_9RHOB</name>
<dbReference type="STRING" id="1086013.SAMN05421774_102262"/>
<organism evidence="1 2">
    <name type="scientific">Gemmobacter megaterium</name>
    <dbReference type="NCBI Taxonomy" id="1086013"/>
    <lineage>
        <taxon>Bacteria</taxon>
        <taxon>Pseudomonadati</taxon>
        <taxon>Pseudomonadota</taxon>
        <taxon>Alphaproteobacteria</taxon>
        <taxon>Rhodobacterales</taxon>
        <taxon>Paracoccaceae</taxon>
        <taxon>Gemmobacter</taxon>
    </lineage>
</organism>
<reference evidence="1 2" key="1">
    <citation type="submission" date="2017-01" db="EMBL/GenBank/DDBJ databases">
        <authorList>
            <person name="Mah S.A."/>
            <person name="Swanson W.J."/>
            <person name="Moy G.W."/>
            <person name="Vacquier V.D."/>
        </authorList>
    </citation>
    <scope>NUCLEOTIDE SEQUENCE [LARGE SCALE GENOMIC DNA]</scope>
    <source>
        <strain evidence="1 2">DSM 26375</strain>
    </source>
</reference>
<gene>
    <name evidence="1" type="ORF">SAMN05421774_102262</name>
</gene>
<evidence type="ECO:0000313" key="1">
    <source>
        <dbReference type="EMBL" id="SIS78852.1"/>
    </source>
</evidence>
<sequence length="71" mass="6822">MRKLILLPFLIAPLAGCMQDPMSRGAGGAVAGAVIADATGGSALTGAVVGGLAGAATCGVNVGLPPCRPRY</sequence>
<evidence type="ECO:0008006" key="3">
    <source>
        <dbReference type="Google" id="ProtNLM"/>
    </source>
</evidence>
<dbReference type="RefSeq" id="WP_076529468.1">
    <property type="nucleotide sequence ID" value="NZ_BMEH01000002.1"/>
</dbReference>
<accession>A0A1N7LYI5</accession>
<dbReference type="EMBL" id="FTOT01000002">
    <property type="protein sequence ID" value="SIS78852.1"/>
    <property type="molecule type" value="Genomic_DNA"/>
</dbReference>
<dbReference type="Proteomes" id="UP000186141">
    <property type="component" value="Unassembled WGS sequence"/>
</dbReference>